<dbReference type="InterPro" id="IPR006214">
    <property type="entry name" value="Bax_inhibitor_1-related"/>
</dbReference>
<proteinExistence type="predicted"/>
<dbReference type="Pfam" id="PF01027">
    <property type="entry name" value="Bax1-I"/>
    <property type="match status" value="1"/>
</dbReference>
<feature type="transmembrane region" description="Helical" evidence="5">
    <location>
        <begin position="539"/>
        <end position="557"/>
    </location>
</feature>
<evidence type="ECO:0000256" key="5">
    <source>
        <dbReference type="SAM" id="Phobius"/>
    </source>
</evidence>
<dbReference type="AlphaFoldDB" id="A0A9Q0MBK6"/>
<name>A0A9Q0MBK6_BLOTA</name>
<sequence length="665" mass="74785">MFTEVDVFIGNNTLVDPIIYDHWLDGMTAQDAAKHVRENEFTTLGNVHEELIIGYVLDQYRTFQMIEKLLHIPTQLSEQWTFQMTPQTEKLLIEKYYDFKDTVIREILGKKLSARNRKELEDVSEKTEIGIKSCRRQFDNIKRVYKMVEDMAGNLCQNIQTHFLLPHELAKKYAAIVYIANNRFETNKRKLQYLHFSDFLHCSLEIMNNWSCNNPDCKYEETSMEIDREFLHELRELRVLLEKDVLDEHRISVLRLLKSKITDKKHNDLDFQFKTLSRNIINIANGLNHSKEVRDLFLDIVDKVLEPIKSIKLTHNEVNQFLKHYKETPSLIDHLKSETLVLTNSIRQSLPNNVRQFGNNSSRGSGRTGRVYAKQTIEVKKPTRSLKEILLQPTSGAPFSLGSSAVAGASLVGLGSLCYYGLGMSKSAGIYDNSHAWPQYVRDRIKSTYFYFGSGLTLTAASAAIAFRSPVLMNMMSRNSFGAILLTVGAMIGTSMLAQSIPYRSGFGSKQMAWALHSAVVGAVIAPLCIFGGPLLLRAALYTAGISGGLSAIAYCAPNDKFLYMGGPLAIGLGAVFAASIGSMFLSPTTALGASLYSISLYGGLLLFSAFLLYDTQRIVRKAETHPYYSIQPYDPVNASISIYMDVINIFVRLLTILAGSSRRN</sequence>
<evidence type="ECO:0000313" key="7">
    <source>
        <dbReference type="Proteomes" id="UP001142055"/>
    </source>
</evidence>
<gene>
    <name evidence="6" type="ORF">RDWZM_000768</name>
</gene>
<dbReference type="CDD" id="cd10431">
    <property type="entry name" value="GHITM"/>
    <property type="match status" value="1"/>
</dbReference>
<reference evidence="6" key="1">
    <citation type="submission" date="2022-12" db="EMBL/GenBank/DDBJ databases">
        <title>Genome assemblies of Blomia tropicalis.</title>
        <authorList>
            <person name="Cui Y."/>
        </authorList>
    </citation>
    <scope>NUCLEOTIDE SEQUENCE</scope>
    <source>
        <tissue evidence="6">Adult mites</tissue>
    </source>
</reference>
<keyword evidence="3 5" id="KW-1133">Transmembrane helix</keyword>
<keyword evidence="2 5" id="KW-0812">Transmembrane</keyword>
<evidence type="ECO:0000256" key="1">
    <source>
        <dbReference type="ARBA" id="ARBA00004141"/>
    </source>
</evidence>
<feature type="transmembrane region" description="Helical" evidence="5">
    <location>
        <begin position="513"/>
        <end position="533"/>
    </location>
</feature>
<dbReference type="InterPro" id="IPR035871">
    <property type="entry name" value="GHITM"/>
</dbReference>
<dbReference type="Pfam" id="PF05427">
    <property type="entry name" value="FIBP"/>
    <property type="match status" value="1"/>
</dbReference>
<feature type="transmembrane region" description="Helical" evidence="5">
    <location>
        <begin position="449"/>
        <end position="469"/>
    </location>
</feature>
<dbReference type="PANTHER" id="PTHR13223">
    <property type="entry name" value="ACIDIC FIBROBLAST GROWTH FACTOR INTRACELLULAR BINDING PROTEIN"/>
    <property type="match status" value="1"/>
</dbReference>
<dbReference type="GO" id="GO:0016020">
    <property type="term" value="C:membrane"/>
    <property type="evidence" value="ECO:0007669"/>
    <property type="project" value="UniProtKB-SubCell"/>
</dbReference>
<dbReference type="EMBL" id="JAPWDV010000001">
    <property type="protein sequence ID" value="KAJ6222223.1"/>
    <property type="molecule type" value="Genomic_DNA"/>
</dbReference>
<evidence type="ECO:0000256" key="2">
    <source>
        <dbReference type="ARBA" id="ARBA00022692"/>
    </source>
</evidence>
<accession>A0A9Q0MBK6</accession>
<protein>
    <recommendedName>
        <fullName evidence="8">Growth hormone-inducible transmembrane protein</fullName>
    </recommendedName>
</protein>
<keyword evidence="4 5" id="KW-0472">Membrane</keyword>
<dbReference type="OMA" id="CSLEIMN"/>
<feature type="transmembrane region" description="Helical" evidence="5">
    <location>
        <begin position="594"/>
        <end position="614"/>
    </location>
</feature>
<evidence type="ECO:0000256" key="3">
    <source>
        <dbReference type="ARBA" id="ARBA00022989"/>
    </source>
</evidence>
<feature type="transmembrane region" description="Helical" evidence="5">
    <location>
        <begin position="481"/>
        <end position="501"/>
    </location>
</feature>
<dbReference type="GO" id="GO:0005634">
    <property type="term" value="C:nucleus"/>
    <property type="evidence" value="ECO:0007669"/>
    <property type="project" value="TreeGrafter"/>
</dbReference>
<evidence type="ECO:0008006" key="8">
    <source>
        <dbReference type="Google" id="ProtNLM"/>
    </source>
</evidence>
<dbReference type="PANTHER" id="PTHR13223:SF2">
    <property type="entry name" value="ACIDIC FIBROBLAST GROWTH FACTOR INTRACELLULAR-BINDING PROTEIN"/>
    <property type="match status" value="1"/>
</dbReference>
<dbReference type="Proteomes" id="UP001142055">
    <property type="component" value="Chromosome 1"/>
</dbReference>
<feature type="transmembrane region" description="Helical" evidence="5">
    <location>
        <begin position="399"/>
        <end position="422"/>
    </location>
</feature>
<comment type="subcellular location">
    <subcellularLocation>
        <location evidence="1">Membrane</location>
        <topology evidence="1">Multi-pass membrane protein</topology>
    </subcellularLocation>
</comment>
<evidence type="ECO:0000256" key="4">
    <source>
        <dbReference type="ARBA" id="ARBA00023136"/>
    </source>
</evidence>
<keyword evidence="7" id="KW-1185">Reference proteome</keyword>
<evidence type="ECO:0000313" key="6">
    <source>
        <dbReference type="EMBL" id="KAJ6222223.1"/>
    </source>
</evidence>
<dbReference type="InterPro" id="IPR008614">
    <property type="entry name" value="FIBP"/>
</dbReference>
<comment type="caution">
    <text evidence="6">The sequence shown here is derived from an EMBL/GenBank/DDBJ whole genome shotgun (WGS) entry which is preliminary data.</text>
</comment>
<organism evidence="6 7">
    <name type="scientific">Blomia tropicalis</name>
    <name type="common">Mite</name>
    <dbReference type="NCBI Taxonomy" id="40697"/>
    <lineage>
        <taxon>Eukaryota</taxon>
        <taxon>Metazoa</taxon>
        <taxon>Ecdysozoa</taxon>
        <taxon>Arthropoda</taxon>
        <taxon>Chelicerata</taxon>
        <taxon>Arachnida</taxon>
        <taxon>Acari</taxon>
        <taxon>Acariformes</taxon>
        <taxon>Sarcoptiformes</taxon>
        <taxon>Astigmata</taxon>
        <taxon>Glycyphagoidea</taxon>
        <taxon>Echimyopodidae</taxon>
        <taxon>Blomia</taxon>
    </lineage>
</organism>
<feature type="transmembrane region" description="Helical" evidence="5">
    <location>
        <begin position="569"/>
        <end position="588"/>
    </location>
</feature>